<evidence type="ECO:0000256" key="10">
    <source>
        <dbReference type="ARBA" id="ARBA00022777"/>
    </source>
</evidence>
<dbReference type="GO" id="GO:0005524">
    <property type="term" value="F:ATP binding"/>
    <property type="evidence" value="ECO:0007669"/>
    <property type="project" value="UniProtKB-KW"/>
</dbReference>
<evidence type="ECO:0000256" key="4">
    <source>
        <dbReference type="ARBA" id="ARBA00022553"/>
    </source>
</evidence>
<dbReference type="InterPro" id="IPR000014">
    <property type="entry name" value="PAS"/>
</dbReference>
<evidence type="ECO:0000256" key="2">
    <source>
        <dbReference type="ARBA" id="ARBA00012438"/>
    </source>
</evidence>
<evidence type="ECO:0000256" key="5">
    <source>
        <dbReference type="ARBA" id="ARBA00022630"/>
    </source>
</evidence>
<dbReference type="AlphaFoldDB" id="A0A4Q2REL6"/>
<dbReference type="PROSITE" id="PS50113">
    <property type="entry name" value="PAC"/>
    <property type="match status" value="1"/>
</dbReference>
<keyword evidence="11" id="KW-0067">ATP-binding</keyword>
<keyword evidence="7" id="KW-0808">Transferase</keyword>
<dbReference type="InterPro" id="IPR011102">
    <property type="entry name" value="Sig_transdc_His_kinase_HWE"/>
</dbReference>
<sequence>MNGARTDEERNLDPEMDDIRLRADRIRFALDVGGTGIWSWDGPAQAFVGDRGASILWGLRQGEALTSQVLEQSLLPEDRDRIFDELRRASSPSGPDQCALEFRIRRLSDGAERWIALNGRRYGTGPDGDGLLEIIGTARDVTSRKQRETHMHLLMREVTHRSKNLLAIIQAMARQTVKDSITAAEFEQRFSARLRGLAASHDLLAARDWHGAAVGELVRWQLGPALDTAGSRIAIAGPDLYLNPEAAQNIGLAFNELASNASRFGALSDLSGRIAITWSIDPRDSDARRFHISWEESGGPEVSEPGRTGFGHKVVERLAARALDGEVSLTFPPSGLRWSLHIPAAFVLDAADLPAVN</sequence>
<evidence type="ECO:0000256" key="7">
    <source>
        <dbReference type="ARBA" id="ARBA00022679"/>
    </source>
</evidence>
<dbReference type="PANTHER" id="PTHR41523:SF7">
    <property type="entry name" value="HISTIDINE KINASE"/>
    <property type="match status" value="1"/>
</dbReference>
<evidence type="ECO:0000256" key="12">
    <source>
        <dbReference type="ARBA" id="ARBA00023026"/>
    </source>
</evidence>
<keyword evidence="4" id="KW-0597">Phosphoprotein</keyword>
<reference evidence="14 15" key="1">
    <citation type="submission" date="2018-09" db="EMBL/GenBank/DDBJ databases">
        <authorList>
            <person name="Grouzdev D.S."/>
            <person name="Krutkina M.S."/>
        </authorList>
    </citation>
    <scope>NUCLEOTIDE SEQUENCE [LARGE SCALE GENOMIC DNA]</scope>
    <source>
        <strain evidence="14 15">RmlP001</strain>
    </source>
</reference>
<dbReference type="SMART" id="SM00911">
    <property type="entry name" value="HWE_HK"/>
    <property type="match status" value="1"/>
</dbReference>
<evidence type="ECO:0000256" key="6">
    <source>
        <dbReference type="ARBA" id="ARBA00022643"/>
    </source>
</evidence>
<dbReference type="OrthoDB" id="341208at2"/>
<dbReference type="Proteomes" id="UP000289411">
    <property type="component" value="Unassembled WGS sequence"/>
</dbReference>
<evidence type="ECO:0000256" key="9">
    <source>
        <dbReference type="ARBA" id="ARBA00022741"/>
    </source>
</evidence>
<keyword evidence="10" id="KW-0418">Kinase</keyword>
<comment type="catalytic activity">
    <reaction evidence="1">
        <text>ATP + protein L-histidine = ADP + protein N-phospho-L-histidine.</text>
        <dbReference type="EC" id="2.7.13.3"/>
    </reaction>
</comment>
<evidence type="ECO:0000256" key="1">
    <source>
        <dbReference type="ARBA" id="ARBA00000085"/>
    </source>
</evidence>
<dbReference type="GO" id="GO:0004673">
    <property type="term" value="F:protein histidine kinase activity"/>
    <property type="evidence" value="ECO:0007669"/>
    <property type="project" value="UniProtKB-EC"/>
</dbReference>
<gene>
    <name evidence="14" type="ORF">D3272_06365</name>
</gene>
<dbReference type="Gene3D" id="3.30.450.20">
    <property type="entry name" value="PAS domain"/>
    <property type="match status" value="1"/>
</dbReference>
<evidence type="ECO:0000313" key="14">
    <source>
        <dbReference type="EMBL" id="RYB06370.1"/>
    </source>
</evidence>
<evidence type="ECO:0000256" key="8">
    <source>
        <dbReference type="ARBA" id="ARBA00022737"/>
    </source>
</evidence>
<name>A0A4Q2REL6_9HYPH</name>
<evidence type="ECO:0000313" key="15">
    <source>
        <dbReference type="Proteomes" id="UP000289411"/>
    </source>
</evidence>
<dbReference type="PANTHER" id="PTHR41523">
    <property type="entry name" value="TWO-COMPONENT SYSTEM SENSOR PROTEIN"/>
    <property type="match status" value="1"/>
</dbReference>
<dbReference type="Pfam" id="PF07536">
    <property type="entry name" value="HWE_HK"/>
    <property type="match status" value="1"/>
</dbReference>
<dbReference type="EC" id="2.7.13.3" evidence="2"/>
<keyword evidence="12" id="KW-0843">Virulence</keyword>
<evidence type="ECO:0000256" key="11">
    <source>
        <dbReference type="ARBA" id="ARBA00022840"/>
    </source>
</evidence>
<feature type="domain" description="PAC" evidence="13">
    <location>
        <begin position="98"/>
        <end position="153"/>
    </location>
</feature>
<organism evidence="14 15">
    <name type="scientific">Lichenibacterium ramalinae</name>
    <dbReference type="NCBI Taxonomy" id="2316527"/>
    <lineage>
        <taxon>Bacteria</taxon>
        <taxon>Pseudomonadati</taxon>
        <taxon>Pseudomonadota</taxon>
        <taxon>Alphaproteobacteria</taxon>
        <taxon>Hyphomicrobiales</taxon>
        <taxon>Lichenihabitantaceae</taxon>
        <taxon>Lichenibacterium</taxon>
    </lineage>
</organism>
<keyword evidence="5" id="KW-0285">Flavoprotein</keyword>
<keyword evidence="15" id="KW-1185">Reference proteome</keyword>
<dbReference type="InterPro" id="IPR036890">
    <property type="entry name" value="HATPase_C_sf"/>
</dbReference>
<dbReference type="InterPro" id="IPR000700">
    <property type="entry name" value="PAS-assoc_C"/>
</dbReference>
<reference evidence="14 15" key="2">
    <citation type="submission" date="2019-02" db="EMBL/GenBank/DDBJ databases">
        <title>'Lichenibacterium ramalinii' gen. nov. sp. nov., 'Lichenibacterium minor' gen. nov. sp. nov.</title>
        <authorList>
            <person name="Pankratov T."/>
        </authorList>
    </citation>
    <scope>NUCLEOTIDE SEQUENCE [LARGE SCALE GENOMIC DNA]</scope>
    <source>
        <strain evidence="14 15">RmlP001</strain>
    </source>
</reference>
<dbReference type="RefSeq" id="WP_129218305.1">
    <property type="nucleotide sequence ID" value="NZ_QYBC01000004.1"/>
</dbReference>
<dbReference type="NCBIfam" id="TIGR00229">
    <property type="entry name" value="sensory_box"/>
    <property type="match status" value="1"/>
</dbReference>
<evidence type="ECO:0000256" key="3">
    <source>
        <dbReference type="ARBA" id="ARBA00021740"/>
    </source>
</evidence>
<evidence type="ECO:0000259" key="13">
    <source>
        <dbReference type="PROSITE" id="PS50113"/>
    </source>
</evidence>
<keyword evidence="9" id="KW-0547">Nucleotide-binding</keyword>
<keyword evidence="6" id="KW-0288">FMN</keyword>
<proteinExistence type="predicted"/>
<protein>
    <recommendedName>
        <fullName evidence="3">Blue-light-activated histidine kinase</fullName>
        <ecNumber evidence="2">2.7.13.3</ecNumber>
    </recommendedName>
</protein>
<dbReference type="EMBL" id="QYBC01000004">
    <property type="protein sequence ID" value="RYB06370.1"/>
    <property type="molecule type" value="Genomic_DNA"/>
</dbReference>
<dbReference type="SUPFAM" id="SSF55785">
    <property type="entry name" value="PYP-like sensor domain (PAS domain)"/>
    <property type="match status" value="1"/>
</dbReference>
<accession>A0A4Q2REL6</accession>
<comment type="caution">
    <text evidence="14">The sequence shown here is derived from an EMBL/GenBank/DDBJ whole genome shotgun (WGS) entry which is preliminary data.</text>
</comment>
<keyword evidence="8" id="KW-0677">Repeat</keyword>
<dbReference type="InterPro" id="IPR035965">
    <property type="entry name" value="PAS-like_dom_sf"/>
</dbReference>
<dbReference type="Gene3D" id="3.30.565.10">
    <property type="entry name" value="Histidine kinase-like ATPase, C-terminal domain"/>
    <property type="match status" value="1"/>
</dbReference>